<sequence length="126" mass="14220">MMQITAPRKAREPAPTRTSTNFILCISLCSFLLGLLSCSPPRVTMGTREEERRGSKKQTAGQKRDLCSAWEEQHAPQRKLNTPRKQKPPETQVQKTSSQETLQEVHQHVSPYLIKTEGSQSGKRSC</sequence>
<comment type="caution">
    <text evidence="3">The sequence shown here is derived from an EMBL/GenBank/DDBJ whole genome shotgun (WGS) entry which is preliminary data.</text>
</comment>
<feature type="region of interest" description="Disordered" evidence="1">
    <location>
        <begin position="38"/>
        <end position="126"/>
    </location>
</feature>
<name>A0A7J5YTU4_DISMA</name>
<keyword evidence="2" id="KW-0732">Signal</keyword>
<evidence type="ECO:0000256" key="2">
    <source>
        <dbReference type="SAM" id="SignalP"/>
    </source>
</evidence>
<feature type="signal peptide" evidence="2">
    <location>
        <begin position="1"/>
        <end position="38"/>
    </location>
</feature>
<accession>A0A7J5YTU4</accession>
<proteinExistence type="predicted"/>
<dbReference type="AlphaFoldDB" id="A0A7J5YTU4"/>
<evidence type="ECO:0000313" key="3">
    <source>
        <dbReference type="EMBL" id="KAF3852916.1"/>
    </source>
</evidence>
<feature type="chain" id="PRO_5029740218" evidence="2">
    <location>
        <begin position="39"/>
        <end position="126"/>
    </location>
</feature>
<keyword evidence="4" id="KW-1185">Reference proteome</keyword>
<evidence type="ECO:0000313" key="4">
    <source>
        <dbReference type="Proteomes" id="UP000518266"/>
    </source>
</evidence>
<gene>
    <name evidence="3" type="ORF">F7725_006271</name>
</gene>
<feature type="compositionally biased region" description="Polar residues" evidence="1">
    <location>
        <begin position="117"/>
        <end position="126"/>
    </location>
</feature>
<feature type="compositionally biased region" description="Basic and acidic residues" evidence="1">
    <location>
        <begin position="62"/>
        <end position="75"/>
    </location>
</feature>
<organism evidence="3 4">
    <name type="scientific">Dissostichus mawsoni</name>
    <name type="common">Antarctic cod</name>
    <dbReference type="NCBI Taxonomy" id="36200"/>
    <lineage>
        <taxon>Eukaryota</taxon>
        <taxon>Metazoa</taxon>
        <taxon>Chordata</taxon>
        <taxon>Craniata</taxon>
        <taxon>Vertebrata</taxon>
        <taxon>Euteleostomi</taxon>
        <taxon>Actinopterygii</taxon>
        <taxon>Neopterygii</taxon>
        <taxon>Teleostei</taxon>
        <taxon>Neoteleostei</taxon>
        <taxon>Acanthomorphata</taxon>
        <taxon>Eupercaria</taxon>
        <taxon>Perciformes</taxon>
        <taxon>Notothenioidei</taxon>
        <taxon>Nototheniidae</taxon>
        <taxon>Dissostichus</taxon>
    </lineage>
</organism>
<protein>
    <submittedName>
        <fullName evidence="3">Uncharacterized protein</fullName>
    </submittedName>
</protein>
<feature type="compositionally biased region" description="Polar residues" evidence="1">
    <location>
        <begin position="89"/>
        <end position="104"/>
    </location>
</feature>
<dbReference type="EMBL" id="JAAKFY010000009">
    <property type="protein sequence ID" value="KAF3852916.1"/>
    <property type="molecule type" value="Genomic_DNA"/>
</dbReference>
<reference evidence="3 4" key="1">
    <citation type="submission" date="2020-03" db="EMBL/GenBank/DDBJ databases">
        <title>Dissostichus mawsoni Genome sequencing and assembly.</title>
        <authorList>
            <person name="Park H."/>
        </authorList>
    </citation>
    <scope>NUCLEOTIDE SEQUENCE [LARGE SCALE GENOMIC DNA]</scope>
    <source>
        <strain evidence="3">DM0001</strain>
        <tissue evidence="3">Muscle</tissue>
    </source>
</reference>
<evidence type="ECO:0000256" key="1">
    <source>
        <dbReference type="SAM" id="MobiDB-lite"/>
    </source>
</evidence>
<dbReference type="Proteomes" id="UP000518266">
    <property type="component" value="Unassembled WGS sequence"/>
</dbReference>